<dbReference type="Gene3D" id="3.20.20.450">
    <property type="entry name" value="EAL domain"/>
    <property type="match status" value="1"/>
</dbReference>
<dbReference type="InterPro" id="IPR052155">
    <property type="entry name" value="Biofilm_reg_signaling"/>
</dbReference>
<dbReference type="RefSeq" id="WP_324780462.1">
    <property type="nucleotide sequence ID" value="NZ_CP141769.1"/>
</dbReference>
<dbReference type="PROSITE" id="PS50883">
    <property type="entry name" value="EAL"/>
    <property type="match status" value="1"/>
</dbReference>
<evidence type="ECO:0000259" key="3">
    <source>
        <dbReference type="PROSITE" id="PS50887"/>
    </source>
</evidence>
<dbReference type="PANTHER" id="PTHR44757:SF2">
    <property type="entry name" value="BIOFILM ARCHITECTURE MAINTENANCE PROTEIN MBAA"/>
    <property type="match status" value="1"/>
</dbReference>
<dbReference type="PROSITE" id="PS50887">
    <property type="entry name" value="GGDEF"/>
    <property type="match status" value="1"/>
</dbReference>
<dbReference type="InterPro" id="IPR029787">
    <property type="entry name" value="Nucleotide_cyclase"/>
</dbReference>
<accession>A0ABZ1CKM4</accession>
<dbReference type="InterPro" id="IPR000160">
    <property type="entry name" value="GGDEF_dom"/>
</dbReference>
<name>A0ABZ1CKM4_9PROT</name>
<evidence type="ECO:0000313" key="5">
    <source>
        <dbReference type="Proteomes" id="UP001334732"/>
    </source>
</evidence>
<feature type="transmembrane region" description="Helical" evidence="1">
    <location>
        <begin position="25"/>
        <end position="45"/>
    </location>
</feature>
<dbReference type="InterPro" id="IPR043128">
    <property type="entry name" value="Rev_trsase/Diguanyl_cyclase"/>
</dbReference>
<evidence type="ECO:0000259" key="2">
    <source>
        <dbReference type="PROSITE" id="PS50883"/>
    </source>
</evidence>
<dbReference type="InterPro" id="IPR001633">
    <property type="entry name" value="EAL_dom"/>
</dbReference>
<keyword evidence="1" id="KW-0812">Transmembrane</keyword>
<dbReference type="Proteomes" id="UP001334732">
    <property type="component" value="Chromosome"/>
</dbReference>
<feature type="domain" description="EAL" evidence="2">
    <location>
        <begin position="410"/>
        <end position="663"/>
    </location>
</feature>
<feature type="transmembrane region" description="Helical" evidence="1">
    <location>
        <begin position="204"/>
        <end position="228"/>
    </location>
</feature>
<dbReference type="NCBIfam" id="TIGR00254">
    <property type="entry name" value="GGDEF"/>
    <property type="match status" value="1"/>
</dbReference>
<dbReference type="Gene3D" id="3.30.70.270">
    <property type="match status" value="1"/>
</dbReference>
<dbReference type="SUPFAM" id="SSF141868">
    <property type="entry name" value="EAL domain-like"/>
    <property type="match status" value="1"/>
</dbReference>
<keyword evidence="1" id="KW-0472">Membrane</keyword>
<dbReference type="Pfam" id="PF00990">
    <property type="entry name" value="GGDEF"/>
    <property type="match status" value="1"/>
</dbReference>
<dbReference type="SUPFAM" id="SSF55073">
    <property type="entry name" value="Nucleotide cyclase"/>
    <property type="match status" value="1"/>
</dbReference>
<dbReference type="CDD" id="cd01948">
    <property type="entry name" value="EAL"/>
    <property type="match status" value="1"/>
</dbReference>
<proteinExistence type="predicted"/>
<keyword evidence="1" id="KW-1133">Transmembrane helix</keyword>
<dbReference type="InterPro" id="IPR035919">
    <property type="entry name" value="EAL_sf"/>
</dbReference>
<dbReference type="EMBL" id="CP141769">
    <property type="protein sequence ID" value="WRS39931.1"/>
    <property type="molecule type" value="Genomic_DNA"/>
</dbReference>
<dbReference type="SMART" id="SM00267">
    <property type="entry name" value="GGDEF"/>
    <property type="match status" value="1"/>
</dbReference>
<reference evidence="4 5" key="1">
    <citation type="submission" date="2023-12" db="EMBL/GenBank/DDBJ databases">
        <title>Thiobacillus sedimentum sp. nov., a chemolithoautotrophic sulfur-oxidizing bacterium isolated from freshwater sediment.</title>
        <authorList>
            <person name="Luo J."/>
            <person name="Dai C."/>
        </authorList>
    </citation>
    <scope>NUCLEOTIDE SEQUENCE [LARGE SCALE GENOMIC DNA]</scope>
    <source>
        <strain evidence="4 5">SCUT-2</strain>
    </source>
</reference>
<gene>
    <name evidence="4" type="ORF">VA613_03425</name>
</gene>
<sequence>MLSPARLPLALSAKHPVLTANWQRALLAGFVVQVLLILFVTTIGLRQLQTTTDNLGTVVDIHMRKLRLTKAMMTAARERTLCMFRLAESRDPFERDDLFLQFNAFGTAFANARMALLEMPLNLRERQLLVRQGALTSIAKPLQSRVVDRLRNDFDRIGDGQALARATQAQNAVLDTLAALDAETQQHALAASLKAREADDKARFWMSLLSGLALLLGTVVAAVIVYYIRRVSRDREHLATHDTLTALPNRMLLADRLEQSLARAQRRNDLVGVMVVDLDRFKRVNDTLGHGSGDALICEVARRLRGSMRAEDIVARLGGDEFAVVVDARRLNQILHIVEKILATLNAPYQIGGQELFSGCTIGISVYPNDGGDAARLLRNADTAMAHAKRAGRGRFQLYDAGMNAAAAERLQLETELHYAAERNEFTFHYQPQLNLASGRIEGVEALIRWNHPRRGLLAPAAFLELLEDTGEIVGVGRALLLTACRQAASWHAAGSRLDVAINLSSKEFWHDALLATVRGALAQSGLPARSLHLELTENIFMEDIDSAIERIEALKALGVVVAIDDFGTGYSSLAHLKRFPLDVLKIDRYFVKELPHAAVNEALIGSILALCKGLGLSAVAEGVEDMAQLECLRRLGCPIAQGYLVSPPVPAQQIPALLERRSPEAFSDA</sequence>
<protein>
    <submittedName>
        <fullName evidence="4">EAL domain-containing protein</fullName>
    </submittedName>
</protein>
<evidence type="ECO:0000313" key="4">
    <source>
        <dbReference type="EMBL" id="WRS39931.1"/>
    </source>
</evidence>
<keyword evidence="5" id="KW-1185">Reference proteome</keyword>
<feature type="domain" description="GGDEF" evidence="3">
    <location>
        <begin position="269"/>
        <end position="401"/>
    </location>
</feature>
<dbReference type="Pfam" id="PF00563">
    <property type="entry name" value="EAL"/>
    <property type="match status" value="1"/>
</dbReference>
<dbReference type="PANTHER" id="PTHR44757">
    <property type="entry name" value="DIGUANYLATE CYCLASE DGCP"/>
    <property type="match status" value="1"/>
</dbReference>
<evidence type="ECO:0000256" key="1">
    <source>
        <dbReference type="SAM" id="Phobius"/>
    </source>
</evidence>
<dbReference type="SMART" id="SM00052">
    <property type="entry name" value="EAL"/>
    <property type="match status" value="1"/>
</dbReference>
<organism evidence="4 5">
    <name type="scientific">Thiobacillus sedimenti</name>
    <dbReference type="NCBI Taxonomy" id="3110231"/>
    <lineage>
        <taxon>Bacteria</taxon>
        <taxon>Pseudomonadati</taxon>
        <taxon>Pseudomonadota</taxon>
        <taxon>Betaproteobacteria</taxon>
        <taxon>Nitrosomonadales</taxon>
        <taxon>Thiobacillaceae</taxon>
        <taxon>Thiobacillus</taxon>
    </lineage>
</organism>
<dbReference type="CDD" id="cd01949">
    <property type="entry name" value="GGDEF"/>
    <property type="match status" value="1"/>
</dbReference>